<dbReference type="Proteomes" id="UP000031524">
    <property type="component" value="Chromosome"/>
</dbReference>
<dbReference type="HOGENOM" id="CLU_204458_0_0_11"/>
<dbReference type="EMBL" id="CP005286">
    <property type="protein sequence ID" value="AJE33992.1"/>
    <property type="molecule type" value="Genomic_DNA"/>
</dbReference>
<organism evidence="1 2">
    <name type="scientific">Corynebacterium humireducens NBRC 106098 = DSM 45392</name>
    <dbReference type="NCBI Taxonomy" id="1223515"/>
    <lineage>
        <taxon>Bacteria</taxon>
        <taxon>Bacillati</taxon>
        <taxon>Actinomycetota</taxon>
        <taxon>Actinomycetes</taxon>
        <taxon>Mycobacteriales</taxon>
        <taxon>Corynebacteriaceae</taxon>
        <taxon>Corynebacterium</taxon>
    </lineage>
</organism>
<reference evidence="1 2" key="1">
    <citation type="submission" date="2013-04" db="EMBL/GenBank/DDBJ databases">
        <title>Complete genome sequence of Corynebacterium humireducens DSM 45392(T), isolated from a wastewater-fed microbial fuel cell.</title>
        <authorList>
            <person name="Ruckert C."/>
            <person name="Albersmeier A."/>
            <person name="Kalinowski J."/>
        </authorList>
    </citation>
    <scope>NUCLEOTIDE SEQUENCE [LARGE SCALE GENOMIC DNA]</scope>
    <source>
        <strain evidence="2">MFC-5</strain>
    </source>
</reference>
<proteinExistence type="predicted"/>
<protein>
    <submittedName>
        <fullName evidence="1">Uncharacterized protein</fullName>
    </submittedName>
</protein>
<evidence type="ECO:0000313" key="1">
    <source>
        <dbReference type="EMBL" id="AJE33992.1"/>
    </source>
</evidence>
<sequence>MSIDRDLDDYLEQRGITPSAEVVPDHACQIFEEATPDTGTAVGELDDARELVERLLGQPGTAGSSGARGGLGGA</sequence>
<dbReference type="KEGG" id="chm:B842_10715"/>
<gene>
    <name evidence="1" type="ORF">B842_10715</name>
</gene>
<keyword evidence="2" id="KW-1185">Reference proteome</keyword>
<dbReference type="OrthoDB" id="4413861at2"/>
<evidence type="ECO:0000313" key="2">
    <source>
        <dbReference type="Proteomes" id="UP000031524"/>
    </source>
</evidence>
<dbReference type="AlphaFoldDB" id="A0A0B5DAK3"/>
<dbReference type="RefSeq" id="WP_040086662.1">
    <property type="nucleotide sequence ID" value="NZ_BCSU01000001.1"/>
</dbReference>
<name>A0A0B5DAK3_9CORY</name>
<accession>A0A0B5DAK3</accession>